<dbReference type="Proteomes" id="UP000242414">
    <property type="component" value="Unassembled WGS sequence"/>
</dbReference>
<evidence type="ECO:0000313" key="1">
    <source>
        <dbReference type="EMBL" id="ORE05090.1"/>
    </source>
</evidence>
<reference evidence="1" key="1">
    <citation type="journal article" date="2016" name="Proc. Natl. Acad. Sci. U.S.A.">
        <title>Lipid metabolic changes in an early divergent fungus govern the establishment of a mutualistic symbiosis with endobacteria.</title>
        <authorList>
            <person name="Lastovetsky O.A."/>
            <person name="Gaspar M.L."/>
            <person name="Mondo S.J."/>
            <person name="LaButti K.M."/>
            <person name="Sandor L."/>
            <person name="Grigoriev I.V."/>
            <person name="Henry S.A."/>
            <person name="Pawlowska T.E."/>
        </authorList>
    </citation>
    <scope>NUCLEOTIDE SEQUENCE [LARGE SCALE GENOMIC DNA]</scope>
    <source>
        <strain evidence="1">ATCC 52814</strain>
    </source>
</reference>
<gene>
    <name evidence="1" type="ORF">BCV72DRAFT_311529</name>
</gene>
<organism evidence="1">
    <name type="scientific">Rhizopus microsporus var. microsporus</name>
    <dbReference type="NCBI Taxonomy" id="86635"/>
    <lineage>
        <taxon>Eukaryota</taxon>
        <taxon>Fungi</taxon>
        <taxon>Fungi incertae sedis</taxon>
        <taxon>Mucoromycota</taxon>
        <taxon>Mucoromycotina</taxon>
        <taxon>Mucoromycetes</taxon>
        <taxon>Mucorales</taxon>
        <taxon>Mucorineae</taxon>
        <taxon>Rhizopodaceae</taxon>
        <taxon>Rhizopus</taxon>
    </lineage>
</organism>
<proteinExistence type="predicted"/>
<dbReference type="VEuPathDB" id="FungiDB:BCV72DRAFT_311529"/>
<accession>A0A1X0QZB3</accession>
<protein>
    <submittedName>
        <fullName evidence="1">Uncharacterized protein</fullName>
    </submittedName>
</protein>
<name>A0A1X0QZB3_RHIZD</name>
<dbReference type="EMBL" id="KV921953">
    <property type="protein sequence ID" value="ORE05090.1"/>
    <property type="molecule type" value="Genomic_DNA"/>
</dbReference>
<sequence length="105" mass="12072">MYCFRKLDHPIHKRMIKEKEANVTSKGSFIYCNPKCVLATKRQPVKSRDTLSAMAIGLSDLSYLLFHQTFSCFETSLSQTNTEFNNITSSFLNVRERLGSNDITR</sequence>
<dbReference type="AlphaFoldDB" id="A0A1X0QZB3"/>